<organism evidence="2 3">
    <name type="scientific">Oenococcus alcoholitolerans</name>
    <dbReference type="NCBI Taxonomy" id="931074"/>
    <lineage>
        <taxon>Bacteria</taxon>
        <taxon>Bacillati</taxon>
        <taxon>Bacillota</taxon>
        <taxon>Bacilli</taxon>
        <taxon>Lactobacillales</taxon>
        <taxon>Lactobacillaceae</taxon>
        <taxon>Oenococcus</taxon>
    </lineage>
</organism>
<dbReference type="EMBL" id="AXCV01000032">
    <property type="protein sequence ID" value="KGO32361.1"/>
    <property type="molecule type" value="Genomic_DNA"/>
</dbReference>
<keyword evidence="1" id="KW-0175">Coiled coil</keyword>
<reference evidence="2 3" key="1">
    <citation type="journal article" date="2014" name="Antonie Van Leeuwenhoek">
        <title>Oenococcus alcoholitolerans sp. nov., a lactic acid bacteria isolated from cachaca and ethanol fermentation processes.</title>
        <authorList>
            <person name="Badotti F."/>
            <person name="Moreira A.P."/>
            <person name="Tonon L.A."/>
            <person name="de Lucena B.T."/>
            <person name="Gomes Fde C."/>
            <person name="Kruger R."/>
            <person name="Thompson C.C."/>
            <person name="de Morais M.A.Jr."/>
            <person name="Rosa C.A."/>
            <person name="Thompson F.L."/>
        </authorList>
    </citation>
    <scope>NUCLEOTIDE SEQUENCE [LARGE SCALE GENOMIC DNA]</scope>
    <source>
        <strain evidence="2 3">UFRJ-M7.2.18</strain>
    </source>
</reference>
<evidence type="ECO:0000256" key="1">
    <source>
        <dbReference type="SAM" id="Coils"/>
    </source>
</evidence>
<keyword evidence="3" id="KW-1185">Reference proteome</keyword>
<evidence type="ECO:0000313" key="2">
    <source>
        <dbReference type="EMBL" id="KGO32361.1"/>
    </source>
</evidence>
<dbReference type="Proteomes" id="UP000030023">
    <property type="component" value="Unassembled WGS sequence"/>
</dbReference>
<gene>
    <name evidence="2" type="ORF">Q757_01430</name>
</gene>
<accession>A0ABR4XTB2</accession>
<protein>
    <submittedName>
        <fullName evidence="2">Uncharacterized protein</fullName>
    </submittedName>
</protein>
<evidence type="ECO:0000313" key="3">
    <source>
        <dbReference type="Proteomes" id="UP000030023"/>
    </source>
</evidence>
<sequence length="71" mass="8137">MAQSSIQKQVAKLKDLSQKIKEEKNKIEQRLGKEIINQADLDYADLSNDRIKILAKKIADLLKENQSTNQL</sequence>
<comment type="caution">
    <text evidence="2">The sequence shown here is derived from an EMBL/GenBank/DDBJ whole genome shotgun (WGS) entry which is preliminary data.</text>
</comment>
<feature type="coiled-coil region" evidence="1">
    <location>
        <begin position="6"/>
        <end position="71"/>
    </location>
</feature>
<name>A0ABR4XTB2_9LACO</name>
<proteinExistence type="predicted"/>